<evidence type="ECO:0000313" key="4">
    <source>
        <dbReference type="Proteomes" id="UP000729733"/>
    </source>
</evidence>
<comment type="caution">
    <text evidence="3">The sequence shown here is derived from an EMBL/GenBank/DDBJ whole genome shotgun (WGS) entry which is preliminary data.</text>
</comment>
<dbReference type="Proteomes" id="UP000729733">
    <property type="component" value="Unassembled WGS sequence"/>
</dbReference>
<dbReference type="AlphaFoldDB" id="A0A964BUC0"/>
<dbReference type="InterPro" id="IPR012336">
    <property type="entry name" value="Thioredoxin-like_fold"/>
</dbReference>
<sequence length="150" mass="17196">MEYGDYQCSHSAQAYTTINKLRLELGDRFCFIFRHFPQPEIHPESFKAAETAEAAGSQGKFWEMHSMLFENQQELSDGNLVEYAASLNLDIPRLLRELSDCLHRDRIQEDIDSGIEHGVGRTPTFFIGIRHEGTQNLEPLLIQILETISI</sequence>
<proteinExistence type="inferred from homology"/>
<dbReference type="Pfam" id="PF13462">
    <property type="entry name" value="Thioredoxin_4"/>
    <property type="match status" value="1"/>
</dbReference>
<dbReference type="InterPro" id="IPR036249">
    <property type="entry name" value="Thioredoxin-like_sf"/>
</dbReference>
<keyword evidence="4" id="KW-1185">Reference proteome</keyword>
<dbReference type="PANTHER" id="PTHR13887">
    <property type="entry name" value="GLUTATHIONE S-TRANSFERASE KAPPA"/>
    <property type="match status" value="1"/>
</dbReference>
<dbReference type="EMBL" id="JADWDC010000100">
    <property type="protein sequence ID" value="MCC0179655.1"/>
    <property type="molecule type" value="Genomic_DNA"/>
</dbReference>
<dbReference type="PANTHER" id="PTHR13887:SF55">
    <property type="entry name" value="SLR0313 PROTEIN"/>
    <property type="match status" value="1"/>
</dbReference>
<dbReference type="Gene3D" id="3.40.30.10">
    <property type="entry name" value="Glutaredoxin"/>
    <property type="match status" value="1"/>
</dbReference>
<feature type="domain" description="Thioredoxin-like fold" evidence="2">
    <location>
        <begin position="1"/>
        <end position="130"/>
    </location>
</feature>
<evidence type="ECO:0000259" key="2">
    <source>
        <dbReference type="Pfam" id="PF13462"/>
    </source>
</evidence>
<dbReference type="SUPFAM" id="SSF52833">
    <property type="entry name" value="Thioredoxin-like"/>
    <property type="match status" value="1"/>
</dbReference>
<evidence type="ECO:0000313" key="3">
    <source>
        <dbReference type="EMBL" id="MCC0179655.1"/>
    </source>
</evidence>
<accession>A0A964BUC0</accession>
<evidence type="ECO:0000256" key="1">
    <source>
        <dbReference type="ARBA" id="ARBA00005791"/>
    </source>
</evidence>
<comment type="similarity">
    <text evidence="1">Belongs to the thioredoxin family. DsbA subfamily.</text>
</comment>
<organism evidence="3 4">
    <name type="scientific">Waterburya agarophytonicola KI4</name>
    <dbReference type="NCBI Taxonomy" id="2874699"/>
    <lineage>
        <taxon>Bacteria</taxon>
        <taxon>Bacillati</taxon>
        <taxon>Cyanobacteriota</taxon>
        <taxon>Cyanophyceae</taxon>
        <taxon>Pleurocapsales</taxon>
        <taxon>Hyellaceae</taxon>
        <taxon>Waterburya</taxon>
        <taxon>Waterburya agarophytonicola</taxon>
    </lineage>
</organism>
<name>A0A964BUC0_9CYAN</name>
<reference evidence="3" key="1">
    <citation type="journal article" date="2021" name="Antonie Van Leeuwenhoek">
        <title>Draft genome and description of Waterburya agarophytonicola gen. nov. sp. nov. (Pleurocapsales, Cyanobacteria): a seaweed symbiont.</title>
        <authorList>
            <person name="Bonthond G."/>
            <person name="Shalygin S."/>
            <person name="Bayer T."/>
            <person name="Weinberger F."/>
        </authorList>
    </citation>
    <scope>NUCLEOTIDE SEQUENCE</scope>
    <source>
        <strain evidence="3">KI4</strain>
    </source>
</reference>
<dbReference type="RefSeq" id="WP_229642753.1">
    <property type="nucleotide sequence ID" value="NZ_JADWDC010000100.1"/>
</dbReference>
<dbReference type="CDD" id="cd02972">
    <property type="entry name" value="DsbA_family"/>
    <property type="match status" value="1"/>
</dbReference>
<gene>
    <name evidence="3" type="ORF">I4641_22135</name>
</gene>
<protein>
    <submittedName>
        <fullName evidence="3">Thioredoxin domain-containing protein</fullName>
    </submittedName>
</protein>